<sequence length="157" mass="19069">MTFESIYKKVAPIVHKTRKDYYIQLWDQEDWDQEGMLTLSRLLTACPGIENNEGELFRFFKTKFRNYVLDMVRKQESDKRKLNRQNYEEVSEVAHKLYIREMATADRVILRDMLEQYRQALPEPLQDNFDRLMGGEVFRGRKDMLRDLKIYLKDFKQ</sequence>
<dbReference type="EMBL" id="LT906439">
    <property type="protein sequence ID" value="SNU90923.1"/>
    <property type="molecule type" value="Genomic_DNA"/>
</dbReference>
<dbReference type="RefSeq" id="WP_018374666.1">
    <property type="nucleotide sequence ID" value="NZ_LT906439.1"/>
</dbReference>
<dbReference type="KEGG" id="smen:SAMEA4412692_2061"/>
<dbReference type="OrthoDB" id="1767844at2"/>
<proteinExistence type="predicted"/>
<reference evidence="1 2" key="1">
    <citation type="submission" date="2017-06" db="EMBL/GenBank/DDBJ databases">
        <authorList>
            <consortium name="Pathogen Informatics"/>
        </authorList>
    </citation>
    <scope>NUCLEOTIDE SEQUENCE [LARGE SCALE GENOMIC DNA]</scope>
    <source>
        <strain evidence="1 2">NCTC13788</strain>
    </source>
</reference>
<dbReference type="STRING" id="1123308.GCA_000380085_02116"/>
<gene>
    <name evidence="1" type="primary">comX</name>
    <name evidence="1" type="ORF">SAMEA4412692_02061</name>
</gene>
<organism evidence="1 2">
    <name type="scientific">Streptococcus merionis</name>
    <dbReference type="NCBI Taxonomy" id="400065"/>
    <lineage>
        <taxon>Bacteria</taxon>
        <taxon>Bacillati</taxon>
        <taxon>Bacillota</taxon>
        <taxon>Bacilli</taxon>
        <taxon>Lactobacillales</taxon>
        <taxon>Streptococcaceae</taxon>
        <taxon>Streptococcus</taxon>
    </lineage>
</organism>
<accession>A0A239T246</accession>
<keyword evidence="2" id="KW-1185">Reference proteome</keyword>
<dbReference type="AlphaFoldDB" id="A0A239T246"/>
<name>A0A239T246_9STRE</name>
<dbReference type="Proteomes" id="UP000215185">
    <property type="component" value="Chromosome 1"/>
</dbReference>
<evidence type="ECO:0000313" key="1">
    <source>
        <dbReference type="EMBL" id="SNU90923.1"/>
    </source>
</evidence>
<evidence type="ECO:0000313" key="2">
    <source>
        <dbReference type="Proteomes" id="UP000215185"/>
    </source>
</evidence>
<protein>
    <submittedName>
        <fullName evidence="1">ComX1, transcriptional regulator of competence-specific genes</fullName>
    </submittedName>
</protein>